<evidence type="ECO:0000256" key="1">
    <source>
        <dbReference type="SAM" id="MobiDB-lite"/>
    </source>
</evidence>
<name>A0A1Y2AYI4_9TREE</name>
<dbReference type="InParanoid" id="A0A1Y2AYI4"/>
<evidence type="ECO:0000313" key="3">
    <source>
        <dbReference type="Proteomes" id="UP000193986"/>
    </source>
</evidence>
<dbReference type="EMBL" id="MCFC01000037">
    <property type="protein sequence ID" value="ORY27622.1"/>
    <property type="molecule type" value="Genomic_DNA"/>
</dbReference>
<feature type="compositionally biased region" description="Low complexity" evidence="1">
    <location>
        <begin position="64"/>
        <end position="75"/>
    </location>
</feature>
<dbReference type="AlphaFoldDB" id="A0A1Y2AYI4"/>
<feature type="compositionally biased region" description="Polar residues" evidence="1">
    <location>
        <begin position="179"/>
        <end position="203"/>
    </location>
</feature>
<evidence type="ECO:0000313" key="2">
    <source>
        <dbReference type="EMBL" id="ORY27622.1"/>
    </source>
</evidence>
<accession>A0A1Y2AYI4</accession>
<dbReference type="Proteomes" id="UP000193986">
    <property type="component" value="Unassembled WGS sequence"/>
</dbReference>
<feature type="compositionally biased region" description="Polar residues" evidence="1">
    <location>
        <begin position="120"/>
        <end position="135"/>
    </location>
</feature>
<sequence>MVVLPENRETSPTPTDQPSDADPTPTGPLSSVDIPSVQLGSTLQDDTKASAGEGSHLQQPGIDNAGAVSVSSNAATQDRASRPAPGRGIGDDVLGVADDDNLAGSDDRTDGLQSCPMIQRSANSSSNTLVDQGSRPSGDWYPHSHCGRRNMLPLHLEVISETSATRTGVQELSEDPRDSPSTTGDRGASTNVTGTGVKSSNAQIGCLSSLARMFQTSKSSTSKGNGKKSRKER</sequence>
<feature type="region of interest" description="Disordered" evidence="1">
    <location>
        <begin position="1"/>
        <end position="144"/>
    </location>
</feature>
<reference evidence="2 3" key="1">
    <citation type="submission" date="2016-07" db="EMBL/GenBank/DDBJ databases">
        <title>Pervasive Adenine N6-methylation of Active Genes in Fungi.</title>
        <authorList>
            <consortium name="DOE Joint Genome Institute"/>
            <person name="Mondo S.J."/>
            <person name="Dannebaum R.O."/>
            <person name="Kuo R.C."/>
            <person name="Labutti K."/>
            <person name="Haridas S."/>
            <person name="Kuo A."/>
            <person name="Salamov A."/>
            <person name="Ahrendt S.R."/>
            <person name="Lipzen A."/>
            <person name="Sullivan W."/>
            <person name="Andreopoulos W.B."/>
            <person name="Clum A."/>
            <person name="Lindquist E."/>
            <person name="Daum C."/>
            <person name="Ramamoorthy G.K."/>
            <person name="Gryganskyi A."/>
            <person name="Culley D."/>
            <person name="Magnuson J.K."/>
            <person name="James T.Y."/>
            <person name="O'Malley M.A."/>
            <person name="Stajich J.E."/>
            <person name="Spatafora J.W."/>
            <person name="Visel A."/>
            <person name="Grigoriev I.V."/>
        </authorList>
    </citation>
    <scope>NUCLEOTIDE SEQUENCE [LARGE SCALE GENOMIC DNA]</scope>
    <source>
        <strain evidence="2 3">68-887.2</strain>
    </source>
</reference>
<keyword evidence="3" id="KW-1185">Reference proteome</keyword>
<gene>
    <name evidence="2" type="ORF">BCR39DRAFT_559906</name>
</gene>
<proteinExistence type="predicted"/>
<organism evidence="2 3">
    <name type="scientific">Naematelia encephala</name>
    <dbReference type="NCBI Taxonomy" id="71784"/>
    <lineage>
        <taxon>Eukaryota</taxon>
        <taxon>Fungi</taxon>
        <taxon>Dikarya</taxon>
        <taxon>Basidiomycota</taxon>
        <taxon>Agaricomycotina</taxon>
        <taxon>Tremellomycetes</taxon>
        <taxon>Tremellales</taxon>
        <taxon>Naemateliaceae</taxon>
        <taxon>Naematelia</taxon>
    </lineage>
</organism>
<feature type="region of interest" description="Disordered" evidence="1">
    <location>
        <begin position="162"/>
        <end position="233"/>
    </location>
</feature>
<comment type="caution">
    <text evidence="2">The sequence shown here is derived from an EMBL/GenBank/DDBJ whole genome shotgun (WGS) entry which is preliminary data.</text>
</comment>
<protein>
    <submittedName>
        <fullName evidence="2">Uncharacterized protein</fullName>
    </submittedName>
</protein>